<dbReference type="InterPro" id="IPR009386">
    <property type="entry name" value="ZapG-like"/>
</dbReference>
<dbReference type="KEGG" id="zal:AZF00_14675"/>
<evidence type="ECO:0000256" key="8">
    <source>
        <dbReference type="ARBA" id="ARBA00023136"/>
    </source>
</evidence>
<dbReference type="GO" id="GO:0005886">
    <property type="term" value="C:plasma membrane"/>
    <property type="evidence" value="ECO:0007669"/>
    <property type="project" value="UniProtKB-SubCell"/>
</dbReference>
<evidence type="ECO:0000256" key="10">
    <source>
        <dbReference type="ARBA" id="ARBA00035657"/>
    </source>
</evidence>
<comment type="subcellular location">
    <subcellularLocation>
        <location evidence="1">Cell inner membrane</location>
        <topology evidence="1">Single-pass membrane protein</topology>
    </subcellularLocation>
</comment>
<keyword evidence="2" id="KW-1003">Cell membrane</keyword>
<evidence type="ECO:0000313" key="15">
    <source>
        <dbReference type="EMBL" id="AMO69471.1"/>
    </source>
</evidence>
<dbReference type="Proteomes" id="UP000074119">
    <property type="component" value="Chromosome"/>
</dbReference>
<keyword evidence="7 14" id="KW-1133">Transmembrane helix</keyword>
<proteinExistence type="inferred from homology"/>
<evidence type="ECO:0000256" key="12">
    <source>
        <dbReference type="ARBA" id="ARBA00035727"/>
    </source>
</evidence>
<keyword evidence="6" id="KW-0133">Cell shape</keyword>
<dbReference type="PANTHER" id="PTHR39579">
    <property type="entry name" value="INNER MEMBRANE PROTEIN YHCB"/>
    <property type="match status" value="1"/>
</dbReference>
<evidence type="ECO:0000256" key="3">
    <source>
        <dbReference type="ARBA" id="ARBA00022519"/>
    </source>
</evidence>
<keyword evidence="9" id="KW-0131">Cell cycle</keyword>
<keyword evidence="8 14" id="KW-0472">Membrane</keyword>
<gene>
    <name evidence="15" type="ORF">AZF00_14675</name>
</gene>
<evidence type="ECO:0000256" key="5">
    <source>
        <dbReference type="ARBA" id="ARBA00022692"/>
    </source>
</evidence>
<dbReference type="GO" id="GO:0008360">
    <property type="term" value="P:regulation of cell shape"/>
    <property type="evidence" value="ECO:0007669"/>
    <property type="project" value="UniProtKB-KW"/>
</dbReference>
<evidence type="ECO:0000256" key="2">
    <source>
        <dbReference type="ARBA" id="ARBA00022475"/>
    </source>
</evidence>
<sequence>MQDLSTLITVAIICLLSGAAIGYFILGRLKPEQQNRAALEKQFGEMQQQQQEYQQQVSTHFDRTGELLNELAESYRSVHNHIVEGAQNLHASGISPLQALPEGRPVLESKSTKATPSAPPLDYAPRQPGKKGALHEEFGMDSEKKPKDHIDPPLAPHL</sequence>
<dbReference type="EMBL" id="CP014544">
    <property type="protein sequence ID" value="AMO69471.1"/>
    <property type="molecule type" value="Genomic_DNA"/>
</dbReference>
<evidence type="ECO:0000256" key="6">
    <source>
        <dbReference type="ARBA" id="ARBA00022960"/>
    </source>
</evidence>
<dbReference type="GO" id="GO:0051301">
    <property type="term" value="P:cell division"/>
    <property type="evidence" value="ECO:0007669"/>
    <property type="project" value="UniProtKB-KW"/>
</dbReference>
<feature type="region of interest" description="Disordered" evidence="13">
    <location>
        <begin position="94"/>
        <end position="158"/>
    </location>
</feature>
<dbReference type="STRING" id="1470434.AZF00_14675"/>
<feature type="compositionally biased region" description="Basic and acidic residues" evidence="13">
    <location>
        <begin position="133"/>
        <end position="151"/>
    </location>
</feature>
<evidence type="ECO:0000256" key="13">
    <source>
        <dbReference type="SAM" id="MobiDB-lite"/>
    </source>
</evidence>
<reference evidence="15 16" key="1">
    <citation type="submission" date="2015-12" db="EMBL/GenBank/DDBJ databases">
        <authorList>
            <person name="Shamseldin A."/>
            <person name="Moawad H."/>
            <person name="Abd El-Rahim W.M."/>
            <person name="Sadowsky M.J."/>
        </authorList>
    </citation>
    <scope>NUCLEOTIDE SEQUENCE [LARGE SCALE GENOMIC DNA]</scope>
    <source>
        <strain evidence="15 16">SM2</strain>
    </source>
</reference>
<evidence type="ECO:0000256" key="9">
    <source>
        <dbReference type="ARBA" id="ARBA00023306"/>
    </source>
</evidence>
<dbReference type="Pfam" id="PF06295">
    <property type="entry name" value="ZapG-like"/>
    <property type="match status" value="1"/>
</dbReference>
<evidence type="ECO:0000256" key="1">
    <source>
        <dbReference type="ARBA" id="ARBA00004377"/>
    </source>
</evidence>
<organism evidence="15 16">
    <name type="scientific">Zhongshania aliphaticivorans</name>
    <dbReference type="NCBI Taxonomy" id="1470434"/>
    <lineage>
        <taxon>Bacteria</taxon>
        <taxon>Pseudomonadati</taxon>
        <taxon>Pseudomonadota</taxon>
        <taxon>Gammaproteobacteria</taxon>
        <taxon>Cellvibrionales</taxon>
        <taxon>Spongiibacteraceae</taxon>
        <taxon>Zhongshania</taxon>
    </lineage>
</organism>
<feature type="transmembrane region" description="Helical" evidence="14">
    <location>
        <begin position="6"/>
        <end position="26"/>
    </location>
</feature>
<keyword evidence="4" id="KW-0132">Cell division</keyword>
<dbReference type="AlphaFoldDB" id="A0A127M8C4"/>
<dbReference type="PANTHER" id="PTHR39579:SF1">
    <property type="entry name" value="INNER MEMBRANE PROTEIN YHCB"/>
    <property type="match status" value="1"/>
</dbReference>
<comment type="similarity">
    <text evidence="10">Belongs to the ZapG family.</text>
</comment>
<evidence type="ECO:0000256" key="4">
    <source>
        <dbReference type="ARBA" id="ARBA00022618"/>
    </source>
</evidence>
<protein>
    <recommendedName>
        <fullName evidence="11">Z-ring associated protein G</fullName>
    </recommendedName>
    <alternativeName>
        <fullName evidence="12">Cell division protein ZapG</fullName>
    </alternativeName>
</protein>
<keyword evidence="5 14" id="KW-0812">Transmembrane</keyword>
<keyword evidence="3" id="KW-0997">Cell inner membrane</keyword>
<evidence type="ECO:0000256" key="11">
    <source>
        <dbReference type="ARBA" id="ARBA00035703"/>
    </source>
</evidence>
<name>A0A127M8C4_9GAMM</name>
<evidence type="ECO:0000256" key="14">
    <source>
        <dbReference type="SAM" id="Phobius"/>
    </source>
</evidence>
<evidence type="ECO:0000256" key="7">
    <source>
        <dbReference type="ARBA" id="ARBA00022989"/>
    </source>
</evidence>
<accession>A0A127M8C4</accession>
<evidence type="ECO:0000313" key="16">
    <source>
        <dbReference type="Proteomes" id="UP000074119"/>
    </source>
</evidence>
<dbReference type="RefSeq" id="WP_008251613.1">
    <property type="nucleotide sequence ID" value="NZ_CP014544.1"/>
</dbReference>